<keyword evidence="5" id="KW-1185">Reference proteome</keyword>
<dbReference type="AlphaFoldDB" id="A0A4R5FTV8"/>
<feature type="compositionally biased region" description="Low complexity" evidence="1">
    <location>
        <begin position="177"/>
        <end position="197"/>
    </location>
</feature>
<evidence type="ECO:0000256" key="1">
    <source>
        <dbReference type="SAM" id="MobiDB-lite"/>
    </source>
</evidence>
<keyword evidence="2" id="KW-0472">Membrane</keyword>
<sequence>MRTVLAALSAVVVLLVAGGVPASATGAWAVTYLDPPPSRFDGGTPYALGFWVLQHGTHPFEGDLEPVGLRFTRDDGTSMRFDGTALPEAGHYATSVVLPDGVWKVEGVQGLFPPYEVGTLTVPGALDIRPVPPHLVLGTPPADAWGAVHPPGLPAGGTPEKTTPAKSGDGGSDAATPGGSDAAKSGDGGSDAAAAGTPAGGPTGKAAAVREPASGQDGGGVPAYTLLIAAAVGALGAVVVARVAGPWRRRNPASPPPGGTSADTVTFP</sequence>
<keyword evidence="2" id="KW-0812">Transmembrane</keyword>
<evidence type="ECO:0000313" key="4">
    <source>
        <dbReference type="EMBL" id="TDE56434.1"/>
    </source>
</evidence>
<keyword evidence="3" id="KW-0732">Signal</keyword>
<organism evidence="4 5">
    <name type="scientific">Nonomuraea mesophila</name>
    <dbReference type="NCBI Taxonomy" id="2530382"/>
    <lineage>
        <taxon>Bacteria</taxon>
        <taxon>Bacillati</taxon>
        <taxon>Actinomycetota</taxon>
        <taxon>Actinomycetes</taxon>
        <taxon>Streptosporangiales</taxon>
        <taxon>Streptosporangiaceae</taxon>
        <taxon>Nonomuraea</taxon>
    </lineage>
</organism>
<feature type="region of interest" description="Disordered" evidence="1">
    <location>
        <begin position="142"/>
        <end position="217"/>
    </location>
</feature>
<accession>A0A4R5FTV8</accession>
<evidence type="ECO:0000313" key="5">
    <source>
        <dbReference type="Proteomes" id="UP000295136"/>
    </source>
</evidence>
<feature type="signal peptide" evidence="3">
    <location>
        <begin position="1"/>
        <end position="29"/>
    </location>
</feature>
<comment type="caution">
    <text evidence="4">The sequence shown here is derived from an EMBL/GenBank/DDBJ whole genome shotgun (WGS) entry which is preliminary data.</text>
</comment>
<proteinExistence type="predicted"/>
<reference evidence="4 5" key="1">
    <citation type="submission" date="2019-03" db="EMBL/GenBank/DDBJ databases">
        <title>Draft genome sequences of novel Actinobacteria.</title>
        <authorList>
            <person name="Sahin N."/>
            <person name="Ay H."/>
            <person name="Saygin H."/>
        </authorList>
    </citation>
    <scope>NUCLEOTIDE SEQUENCE [LARGE SCALE GENOMIC DNA]</scope>
    <source>
        <strain evidence="4 5">6K102</strain>
    </source>
</reference>
<keyword evidence="2" id="KW-1133">Transmembrane helix</keyword>
<feature type="region of interest" description="Disordered" evidence="1">
    <location>
        <begin position="246"/>
        <end position="268"/>
    </location>
</feature>
<dbReference type="Proteomes" id="UP000295136">
    <property type="component" value="Unassembled WGS sequence"/>
</dbReference>
<dbReference type="RefSeq" id="WP_132630113.1">
    <property type="nucleotide sequence ID" value="NZ_SMLD01000020.1"/>
</dbReference>
<evidence type="ECO:0000256" key="2">
    <source>
        <dbReference type="SAM" id="Phobius"/>
    </source>
</evidence>
<evidence type="ECO:0000256" key="3">
    <source>
        <dbReference type="SAM" id="SignalP"/>
    </source>
</evidence>
<gene>
    <name evidence="4" type="ORF">E1295_10840</name>
</gene>
<dbReference type="EMBL" id="SMLD01000020">
    <property type="protein sequence ID" value="TDE56434.1"/>
    <property type="molecule type" value="Genomic_DNA"/>
</dbReference>
<protein>
    <submittedName>
        <fullName evidence="4">Uncharacterized protein</fullName>
    </submittedName>
</protein>
<feature type="transmembrane region" description="Helical" evidence="2">
    <location>
        <begin position="223"/>
        <end position="244"/>
    </location>
</feature>
<feature type="chain" id="PRO_5020531885" evidence="3">
    <location>
        <begin position="30"/>
        <end position="268"/>
    </location>
</feature>
<name>A0A4R5FTV8_9ACTN</name>